<dbReference type="Proteomes" id="UP000010366">
    <property type="component" value="Chromosome"/>
</dbReference>
<organism evidence="1 2">
    <name type="scientific">Chamaesiphon minutus (strain ATCC 27169 / PCC 6605)</name>
    <dbReference type="NCBI Taxonomy" id="1173020"/>
    <lineage>
        <taxon>Bacteria</taxon>
        <taxon>Bacillati</taxon>
        <taxon>Cyanobacteriota</taxon>
        <taxon>Cyanophyceae</taxon>
        <taxon>Gomontiellales</taxon>
        <taxon>Chamaesiphonaceae</taxon>
        <taxon>Chamaesiphon</taxon>
    </lineage>
</organism>
<sequence length="210" mass="22573">MSYILSVKIMLKNNKLTFASASIIWGWTVLMSPIAPSAQAVTFTYSDTTIDAPTWVRPVDNGPNPPTSVSNNTVNYSGFGFTVSAADNYIFQSTANFDNYTFLYQNTFNPTFGNELNNIVIGNDDNPTLGLSGFTTALNPGTNYYFVTTGFDNNQSGTFTNSITGAGNVSAIPTAVPEPATILGTLAAFGYGAYARRKMKLAETIDKNIS</sequence>
<name>K9UKK7_CHAP6</name>
<reference evidence="1 2" key="1">
    <citation type="submission" date="2012-05" db="EMBL/GenBank/DDBJ databases">
        <title>Finished chromosome of genome of Chamaesiphon sp. PCC 6605.</title>
        <authorList>
            <consortium name="US DOE Joint Genome Institute"/>
            <person name="Gugger M."/>
            <person name="Coursin T."/>
            <person name="Rippka R."/>
            <person name="Tandeau De Marsac N."/>
            <person name="Huntemann M."/>
            <person name="Wei C.-L."/>
            <person name="Han J."/>
            <person name="Detter J.C."/>
            <person name="Han C."/>
            <person name="Tapia R."/>
            <person name="Chen A."/>
            <person name="Kyrpides N."/>
            <person name="Mavromatis K."/>
            <person name="Markowitz V."/>
            <person name="Szeto E."/>
            <person name="Ivanova N."/>
            <person name="Pagani I."/>
            <person name="Pati A."/>
            <person name="Goodwin L."/>
            <person name="Nordberg H.P."/>
            <person name="Cantor M.N."/>
            <person name="Hua S.X."/>
            <person name="Woyke T."/>
            <person name="Kerfeld C.A."/>
        </authorList>
    </citation>
    <scope>NUCLEOTIDE SEQUENCE [LARGE SCALE GENOMIC DNA]</scope>
    <source>
        <strain evidence="2">ATCC 27169 / PCC 6605</strain>
    </source>
</reference>
<evidence type="ECO:0000313" key="1">
    <source>
        <dbReference type="EMBL" id="AFY94981.1"/>
    </source>
</evidence>
<keyword evidence="2" id="KW-1185">Reference proteome</keyword>
<dbReference type="eggNOG" id="ENOG5034552">
    <property type="taxonomic scope" value="Bacteria"/>
</dbReference>
<dbReference type="KEGG" id="cmp:Cha6605_4021"/>
<dbReference type="AlphaFoldDB" id="K9UKK7"/>
<evidence type="ECO:0000313" key="2">
    <source>
        <dbReference type="Proteomes" id="UP000010366"/>
    </source>
</evidence>
<gene>
    <name evidence="1" type="ORF">Cha6605_4021</name>
</gene>
<protein>
    <submittedName>
        <fullName evidence="1">PEP-CTERM putative exosortase interaction domain-containing protein</fullName>
    </submittedName>
</protein>
<dbReference type="EMBL" id="CP003600">
    <property type="protein sequence ID" value="AFY94981.1"/>
    <property type="molecule type" value="Genomic_DNA"/>
</dbReference>
<dbReference type="InterPro" id="IPR026374">
    <property type="entry name" value="Cyano_PEP"/>
</dbReference>
<accession>K9UKK7</accession>
<dbReference type="InterPro" id="IPR013424">
    <property type="entry name" value="Ice-binding_C"/>
</dbReference>
<proteinExistence type="predicted"/>
<dbReference type="NCBIfam" id="TIGR02595">
    <property type="entry name" value="PEP_CTERM"/>
    <property type="match status" value="1"/>
</dbReference>
<dbReference type="HOGENOM" id="CLU_098631_0_0_3"/>
<dbReference type="NCBIfam" id="TIGR04155">
    <property type="entry name" value="cyano_PEP"/>
    <property type="match status" value="1"/>
</dbReference>